<sequence>MQGIASGIMSAHDYVYLHTPYFVPNDVILNAVIIAALSGVNIKLMIPKESDSRFSDACTFSYLGEIIEAGVKVYQYEEGFLHSKAIVIDDFISIVGSANLDERSFNQNFEANAFIYENKTALELKKLFENDMLNCREITLDDWHNRKRSQKLKESFARLFSPII</sequence>
<dbReference type="Gene3D" id="3.30.870.10">
    <property type="entry name" value="Endonuclease Chain A"/>
    <property type="match status" value="2"/>
</dbReference>
<feature type="domain" description="PLD phosphodiesterase" evidence="1">
    <location>
        <begin position="77"/>
        <end position="104"/>
    </location>
</feature>
<evidence type="ECO:0000313" key="2">
    <source>
        <dbReference type="EMBL" id="MPM12056.1"/>
    </source>
</evidence>
<dbReference type="PANTHER" id="PTHR21248">
    <property type="entry name" value="CARDIOLIPIN SYNTHASE"/>
    <property type="match status" value="1"/>
</dbReference>
<dbReference type="EMBL" id="VSSQ01001916">
    <property type="protein sequence ID" value="MPM12056.1"/>
    <property type="molecule type" value="Genomic_DNA"/>
</dbReference>
<dbReference type="Pfam" id="PF13091">
    <property type="entry name" value="PLDc_2"/>
    <property type="match status" value="1"/>
</dbReference>
<dbReference type="EC" id="2.7.8.-" evidence="2"/>
<evidence type="ECO:0000259" key="1">
    <source>
        <dbReference type="PROSITE" id="PS50035"/>
    </source>
</evidence>
<dbReference type="InterPro" id="IPR001736">
    <property type="entry name" value="PLipase_D/transphosphatidylase"/>
</dbReference>
<dbReference type="CDD" id="cd09112">
    <property type="entry name" value="PLDc_CLS_2"/>
    <property type="match status" value="1"/>
</dbReference>
<protein>
    <submittedName>
        <fullName evidence="2">Major cardiolipin synthase ClsA</fullName>
        <ecNumber evidence="2">2.7.8.-</ecNumber>
    </submittedName>
</protein>
<name>A0A644X799_9ZZZZ</name>
<dbReference type="AlphaFoldDB" id="A0A644X799"/>
<reference evidence="2" key="1">
    <citation type="submission" date="2019-08" db="EMBL/GenBank/DDBJ databases">
        <authorList>
            <person name="Kucharzyk K."/>
            <person name="Murdoch R.W."/>
            <person name="Higgins S."/>
            <person name="Loffler F."/>
        </authorList>
    </citation>
    <scope>NUCLEOTIDE SEQUENCE</scope>
</reference>
<comment type="caution">
    <text evidence="2">The sequence shown here is derived from an EMBL/GenBank/DDBJ whole genome shotgun (WGS) entry which is preliminary data.</text>
</comment>
<proteinExistence type="predicted"/>
<dbReference type="SMART" id="SM00155">
    <property type="entry name" value="PLDc"/>
    <property type="match status" value="1"/>
</dbReference>
<dbReference type="GO" id="GO:0032049">
    <property type="term" value="P:cardiolipin biosynthetic process"/>
    <property type="evidence" value="ECO:0007669"/>
    <property type="project" value="UniProtKB-ARBA"/>
</dbReference>
<keyword evidence="2" id="KW-0808">Transferase</keyword>
<accession>A0A644X799</accession>
<dbReference type="SUPFAM" id="SSF56024">
    <property type="entry name" value="Phospholipase D/nuclease"/>
    <property type="match status" value="1"/>
</dbReference>
<dbReference type="PANTHER" id="PTHR21248:SF22">
    <property type="entry name" value="PHOSPHOLIPASE D"/>
    <property type="match status" value="1"/>
</dbReference>
<dbReference type="PROSITE" id="PS50035">
    <property type="entry name" value="PLD"/>
    <property type="match status" value="1"/>
</dbReference>
<dbReference type="GO" id="GO:0030572">
    <property type="term" value="F:phosphatidyltransferase activity"/>
    <property type="evidence" value="ECO:0007669"/>
    <property type="project" value="UniProtKB-ARBA"/>
</dbReference>
<organism evidence="2">
    <name type="scientific">bioreactor metagenome</name>
    <dbReference type="NCBI Taxonomy" id="1076179"/>
    <lineage>
        <taxon>unclassified sequences</taxon>
        <taxon>metagenomes</taxon>
        <taxon>ecological metagenomes</taxon>
    </lineage>
</organism>
<gene>
    <name evidence="2" type="primary">clsA_15</name>
    <name evidence="2" type="ORF">SDC9_58407</name>
</gene>
<dbReference type="InterPro" id="IPR025202">
    <property type="entry name" value="PLD-like_dom"/>
</dbReference>